<dbReference type="Proteomes" id="UP001497453">
    <property type="component" value="Chromosome 10"/>
</dbReference>
<protein>
    <submittedName>
        <fullName evidence="2">Uncharacterized protein</fullName>
    </submittedName>
</protein>
<accession>A0ABP1CQ51</accession>
<feature type="transmembrane region" description="Helical" evidence="1">
    <location>
        <begin position="20"/>
        <end position="37"/>
    </location>
</feature>
<evidence type="ECO:0000313" key="2">
    <source>
        <dbReference type="EMBL" id="CAL1697831.1"/>
    </source>
</evidence>
<name>A0ABP1CQ51_9APHY</name>
<keyword evidence="1" id="KW-0812">Transmembrane</keyword>
<evidence type="ECO:0000313" key="3">
    <source>
        <dbReference type="Proteomes" id="UP001497453"/>
    </source>
</evidence>
<sequence length="127" mass="14390">MTGLRSRYDFDGHVLLHVKTLWIVAIGYSFTSFELYGRGSPRTRFLTKIDTLGQRQWSSSKRSDYLRHAAIIWQSSFSQLPVNDHSAVAHSCSIMANSTTIGYGVTVYLGSWRAEYPSISATWTILH</sequence>
<gene>
    <name evidence="2" type="ORF">GFSPODELE1_LOCUS1876</name>
</gene>
<keyword evidence="1" id="KW-0472">Membrane</keyword>
<proteinExistence type="predicted"/>
<evidence type="ECO:0000256" key="1">
    <source>
        <dbReference type="SAM" id="Phobius"/>
    </source>
</evidence>
<keyword evidence="1" id="KW-1133">Transmembrane helix</keyword>
<organism evidence="2 3">
    <name type="scientific">Somion occarium</name>
    <dbReference type="NCBI Taxonomy" id="3059160"/>
    <lineage>
        <taxon>Eukaryota</taxon>
        <taxon>Fungi</taxon>
        <taxon>Dikarya</taxon>
        <taxon>Basidiomycota</taxon>
        <taxon>Agaricomycotina</taxon>
        <taxon>Agaricomycetes</taxon>
        <taxon>Polyporales</taxon>
        <taxon>Cerrenaceae</taxon>
        <taxon>Somion</taxon>
    </lineage>
</organism>
<keyword evidence="3" id="KW-1185">Reference proteome</keyword>
<reference evidence="3" key="1">
    <citation type="submission" date="2024-04" db="EMBL/GenBank/DDBJ databases">
        <authorList>
            <person name="Shaw F."/>
            <person name="Minotto A."/>
        </authorList>
    </citation>
    <scope>NUCLEOTIDE SEQUENCE [LARGE SCALE GENOMIC DNA]</scope>
</reference>
<dbReference type="EMBL" id="OZ037953">
    <property type="protein sequence ID" value="CAL1697831.1"/>
    <property type="molecule type" value="Genomic_DNA"/>
</dbReference>